<evidence type="ECO:0000256" key="1">
    <source>
        <dbReference type="SAM" id="MobiDB-lite"/>
    </source>
</evidence>
<evidence type="ECO:0000256" key="2">
    <source>
        <dbReference type="SAM" id="Phobius"/>
    </source>
</evidence>
<proteinExistence type="predicted"/>
<evidence type="ECO:0000313" key="3">
    <source>
        <dbReference type="EMBL" id="KAG0150742.1"/>
    </source>
</evidence>
<accession>A0A9P6TFU0</accession>
<keyword evidence="2" id="KW-0472">Membrane</keyword>
<feature type="region of interest" description="Disordered" evidence="1">
    <location>
        <begin position="93"/>
        <end position="128"/>
    </location>
</feature>
<organism evidence="3 4">
    <name type="scientific">Cronartium quercuum f. sp. fusiforme G11</name>
    <dbReference type="NCBI Taxonomy" id="708437"/>
    <lineage>
        <taxon>Eukaryota</taxon>
        <taxon>Fungi</taxon>
        <taxon>Dikarya</taxon>
        <taxon>Basidiomycota</taxon>
        <taxon>Pucciniomycotina</taxon>
        <taxon>Pucciniomycetes</taxon>
        <taxon>Pucciniales</taxon>
        <taxon>Coleosporiaceae</taxon>
        <taxon>Cronartium</taxon>
    </lineage>
</organism>
<feature type="region of interest" description="Disordered" evidence="1">
    <location>
        <begin position="1"/>
        <end position="25"/>
    </location>
</feature>
<feature type="transmembrane region" description="Helical" evidence="2">
    <location>
        <begin position="42"/>
        <end position="60"/>
    </location>
</feature>
<dbReference type="Proteomes" id="UP000886653">
    <property type="component" value="Unassembled WGS sequence"/>
</dbReference>
<keyword evidence="2" id="KW-1133">Transmembrane helix</keyword>
<gene>
    <name evidence="3" type="ORF">CROQUDRAFT_651989</name>
</gene>
<dbReference type="AlphaFoldDB" id="A0A9P6TFU0"/>
<keyword evidence="4" id="KW-1185">Reference proteome</keyword>
<keyword evidence="2" id="KW-0812">Transmembrane</keyword>
<evidence type="ECO:0000313" key="4">
    <source>
        <dbReference type="Proteomes" id="UP000886653"/>
    </source>
</evidence>
<dbReference type="OrthoDB" id="2588793at2759"/>
<sequence>MSDLARWSPTRHPMELDPSPRRHLPPSPMGRLTRLLLRPGRLIFWVIPSILILTFFWCFADQSSFHTWLNITKSRSKLPEFCYDPYRLSGYARTPKTPKSRSSFEAEWVVNNPNPSSHRRSRTEGKRSSVQQDFVLHSLVADLVAGDEPNWLRNRTVLFVGDSLDRNLVHFFSTEAFPGPAPHRFLTATTDPAFTEPATASHRIGLGQHRSLGFTLANWFIMSVDVEKPSVFFHSEEDEPQPIEARLPHFFLPTLGPVVSPNPEMVVFNSGLWDLVYRSEAAAYASRVDHAPARIVGGALTQAELAEHEQRMVRLIELLQAAFPSLKTRLVYRTMPDSSRAAEKNAMSRLRVRQLDEAHVRLIRRLNKVPSARPIDILDWANVSRSLTHEIADLVHFKPGKAQWLYAELVLNHLRRVVLGDNRETEWVDCQSYMSALVSSGTGPESISGSTSRSIFDRR</sequence>
<reference evidence="3" key="1">
    <citation type="submission" date="2013-11" db="EMBL/GenBank/DDBJ databases">
        <title>Genome sequence of the fusiform rust pathogen reveals effectors for host alternation and coevolution with pine.</title>
        <authorList>
            <consortium name="DOE Joint Genome Institute"/>
            <person name="Smith K."/>
            <person name="Pendleton A."/>
            <person name="Kubisiak T."/>
            <person name="Anderson C."/>
            <person name="Salamov A."/>
            <person name="Aerts A."/>
            <person name="Riley R."/>
            <person name="Clum A."/>
            <person name="Lindquist E."/>
            <person name="Ence D."/>
            <person name="Campbell M."/>
            <person name="Kronenberg Z."/>
            <person name="Feau N."/>
            <person name="Dhillon B."/>
            <person name="Hamelin R."/>
            <person name="Burleigh J."/>
            <person name="Smith J."/>
            <person name="Yandell M."/>
            <person name="Nelson C."/>
            <person name="Grigoriev I."/>
            <person name="Davis J."/>
        </authorList>
    </citation>
    <scope>NUCLEOTIDE SEQUENCE</scope>
    <source>
        <strain evidence="3">G11</strain>
    </source>
</reference>
<dbReference type="EMBL" id="MU167217">
    <property type="protein sequence ID" value="KAG0150742.1"/>
    <property type="molecule type" value="Genomic_DNA"/>
</dbReference>
<protein>
    <submittedName>
        <fullName evidence="3">Uncharacterized protein</fullName>
    </submittedName>
</protein>
<name>A0A9P6TFU0_9BASI</name>
<feature type="region of interest" description="Disordered" evidence="1">
    <location>
        <begin position="438"/>
        <end position="459"/>
    </location>
</feature>
<comment type="caution">
    <text evidence="3">The sequence shown here is derived from an EMBL/GenBank/DDBJ whole genome shotgun (WGS) entry which is preliminary data.</text>
</comment>